<dbReference type="PANTHER" id="PTHR16684:SF11">
    <property type="entry name" value="CENTROMERE PROTEIN C"/>
    <property type="match status" value="1"/>
</dbReference>
<dbReference type="PANTHER" id="PTHR16684">
    <property type="entry name" value="CENTROMERE PROTEIN C"/>
    <property type="match status" value="1"/>
</dbReference>
<dbReference type="GO" id="GO:0005634">
    <property type="term" value="C:nucleus"/>
    <property type="evidence" value="ECO:0007669"/>
    <property type="project" value="UniProtKB-SubCell"/>
</dbReference>
<feature type="region of interest" description="Disordered" evidence="5">
    <location>
        <begin position="183"/>
        <end position="375"/>
    </location>
</feature>
<evidence type="ECO:0000259" key="6">
    <source>
        <dbReference type="Pfam" id="PF11699"/>
    </source>
</evidence>
<reference evidence="8" key="1">
    <citation type="journal article" date="2010" name="Genome Biol.">
        <title>Genome sequence of the necrotrophic plant pathogen Pythium ultimum reveals original pathogenicity mechanisms and effector repertoire.</title>
        <authorList>
            <person name="Levesque C.A."/>
            <person name="Brouwer H."/>
            <person name="Cano L."/>
            <person name="Hamilton J.P."/>
            <person name="Holt C."/>
            <person name="Huitema E."/>
            <person name="Raffaele S."/>
            <person name="Robideau G.P."/>
            <person name="Thines M."/>
            <person name="Win J."/>
            <person name="Zerillo M.M."/>
            <person name="Beakes G.W."/>
            <person name="Boore J.L."/>
            <person name="Busam D."/>
            <person name="Dumas B."/>
            <person name="Ferriera S."/>
            <person name="Fuerstenberg S.I."/>
            <person name="Gachon C.M."/>
            <person name="Gaulin E."/>
            <person name="Govers F."/>
            <person name="Grenville-Briggs L."/>
            <person name="Horner N."/>
            <person name="Hostetler J."/>
            <person name="Jiang R.H."/>
            <person name="Johnson J."/>
            <person name="Krajaejun T."/>
            <person name="Lin H."/>
            <person name="Meijer H.J."/>
            <person name="Moore B."/>
            <person name="Morris P."/>
            <person name="Phuntmart V."/>
            <person name="Puiu D."/>
            <person name="Shetty J."/>
            <person name="Stajich J.E."/>
            <person name="Tripathy S."/>
            <person name="Wawra S."/>
            <person name="van West P."/>
            <person name="Whitty B.R."/>
            <person name="Coutinho P.M."/>
            <person name="Henrissat B."/>
            <person name="Martin F."/>
            <person name="Thomas P.D."/>
            <person name="Tyler B.M."/>
            <person name="De Vries R.P."/>
            <person name="Kamoun S."/>
            <person name="Yandell M."/>
            <person name="Tisserat N."/>
            <person name="Buell C.R."/>
        </authorList>
    </citation>
    <scope>NUCLEOTIDE SEQUENCE</scope>
    <source>
        <strain evidence="8">DAOM:BR144</strain>
    </source>
</reference>
<dbReference type="AlphaFoldDB" id="K3WQF2"/>
<feature type="region of interest" description="Disordered" evidence="5">
    <location>
        <begin position="1"/>
        <end position="93"/>
    </location>
</feature>
<comment type="similarity">
    <text evidence="2">Belongs to the CENP-C/MIF2 family.</text>
</comment>
<dbReference type="InterPro" id="IPR028386">
    <property type="entry name" value="CENP-C/Mif2/cnp3"/>
</dbReference>
<dbReference type="Proteomes" id="UP000019132">
    <property type="component" value="Unassembled WGS sequence"/>
</dbReference>
<dbReference type="Gene3D" id="2.60.120.10">
    <property type="entry name" value="Jelly Rolls"/>
    <property type="match status" value="1"/>
</dbReference>
<feature type="compositionally biased region" description="Polar residues" evidence="5">
    <location>
        <begin position="114"/>
        <end position="127"/>
    </location>
</feature>
<feature type="compositionally biased region" description="Acidic residues" evidence="5">
    <location>
        <begin position="12"/>
        <end position="38"/>
    </location>
</feature>
<accession>K3WQF2</accession>
<dbReference type="EnsemblProtists" id="PYU1_T007194">
    <property type="protein sequence ID" value="PYU1_T007194"/>
    <property type="gene ID" value="PYU1_G007179"/>
</dbReference>
<evidence type="ECO:0000256" key="2">
    <source>
        <dbReference type="ARBA" id="ARBA00010291"/>
    </source>
</evidence>
<evidence type="ECO:0000256" key="1">
    <source>
        <dbReference type="ARBA" id="ARBA00004123"/>
    </source>
</evidence>
<feature type="compositionally biased region" description="Polar residues" evidence="5">
    <location>
        <begin position="609"/>
        <end position="620"/>
    </location>
</feature>
<dbReference type="GO" id="GO:0051315">
    <property type="term" value="P:attachment of mitotic spindle microtubules to kinetochore"/>
    <property type="evidence" value="ECO:0007669"/>
    <property type="project" value="TreeGrafter"/>
</dbReference>
<dbReference type="InterPro" id="IPR025974">
    <property type="entry name" value="Mif2/CENP-C_cupin"/>
</dbReference>
<name>K3WQF2_GLOUD</name>
<dbReference type="Pfam" id="PF11699">
    <property type="entry name" value="CENP-C_C"/>
    <property type="match status" value="1"/>
</dbReference>
<dbReference type="GO" id="GO:0051455">
    <property type="term" value="P:spindle attachment to meiosis I kinetochore"/>
    <property type="evidence" value="ECO:0007669"/>
    <property type="project" value="TreeGrafter"/>
</dbReference>
<organism evidence="7 8">
    <name type="scientific">Globisporangium ultimum (strain ATCC 200006 / CBS 805.95 / DAOM BR144)</name>
    <name type="common">Pythium ultimum</name>
    <dbReference type="NCBI Taxonomy" id="431595"/>
    <lineage>
        <taxon>Eukaryota</taxon>
        <taxon>Sar</taxon>
        <taxon>Stramenopiles</taxon>
        <taxon>Oomycota</taxon>
        <taxon>Peronosporomycetes</taxon>
        <taxon>Pythiales</taxon>
        <taxon>Pythiaceae</taxon>
        <taxon>Globisporangium</taxon>
    </lineage>
</organism>
<comment type="subcellular location">
    <subcellularLocation>
        <location evidence="1">Nucleus</location>
    </subcellularLocation>
</comment>
<keyword evidence="3" id="KW-0238">DNA-binding</keyword>
<dbReference type="eggNOG" id="ENOG502RU66">
    <property type="taxonomic scope" value="Eukaryota"/>
</dbReference>
<dbReference type="STRING" id="431595.K3WQF2"/>
<dbReference type="GO" id="GO:0019237">
    <property type="term" value="F:centromeric DNA binding"/>
    <property type="evidence" value="ECO:0007669"/>
    <property type="project" value="InterPro"/>
</dbReference>
<reference evidence="8" key="2">
    <citation type="submission" date="2010-04" db="EMBL/GenBank/DDBJ databases">
        <authorList>
            <person name="Buell R."/>
            <person name="Hamilton J."/>
            <person name="Hostetler J."/>
        </authorList>
    </citation>
    <scope>NUCLEOTIDE SEQUENCE [LARGE SCALE GENOMIC DNA]</scope>
    <source>
        <strain evidence="8">DAOM:BR144</strain>
    </source>
</reference>
<evidence type="ECO:0000256" key="5">
    <source>
        <dbReference type="SAM" id="MobiDB-lite"/>
    </source>
</evidence>
<feature type="compositionally biased region" description="Polar residues" evidence="5">
    <location>
        <begin position="137"/>
        <end position="153"/>
    </location>
</feature>
<keyword evidence="4" id="KW-0539">Nucleus</keyword>
<feature type="region of interest" description="Disordered" evidence="5">
    <location>
        <begin position="609"/>
        <end position="639"/>
    </location>
</feature>
<dbReference type="GO" id="GO:0000776">
    <property type="term" value="C:kinetochore"/>
    <property type="evidence" value="ECO:0007669"/>
    <property type="project" value="InterPro"/>
</dbReference>
<feature type="compositionally biased region" description="Polar residues" evidence="5">
    <location>
        <begin position="48"/>
        <end position="60"/>
    </location>
</feature>
<sequence length="639" mass="70300">MVRGDVRKDNQGFEDIDEFWADDDDFDATNDDDDDEYNETSMSERDLSSANVSMGSLTSERQVRLSGVSTQSNDFEFGNDGNISTDTMDLEEEDNVPLGQIVAKSNGKKKAAAPTSTGALATPSTAATRPKSPRFSKFSTASSPALSHDFNVSHSFDTGSAMKAIPIPAKRGKSDLVDVKRLIARKSLPNTKADDGSATKSNRKKSRRDDSFGEGAGFGEVNSPFSLGGDPVTPLSNASERNLDSIKFSDKESANSPNIRVKLFKNDDDRVEKEKKTKSKASAVKKTPPTKRQKTAYKSTPTSDDSMDQQTDNDNTFNASSEDDNDDTLSHVDDESDTEGPRRKKKKSRARERDLSYAQDILDDAGNDNASGVRRSKRKRFKPLAWYKGEHYVYERRESGVGLVIPTVAGIERVGTTTPTKTARKYTKKSHSNPQRKAIKPFPKSSLPKGLKYEDGEWADLYDTSAGCINKMNVICRASEIEHRELPSVDGEVPGFAGQSFNLRNSHPFSRWICGRLGLPPGAAKEAESVGEAVQVFYVTNCQPGAVEVSFGPVTDEYFDTTKATRFLLNPGDEFYVPSRNAYYLKNYSEKATCDLHFTIMKPDLPATVVSSTAETSPSTSDKKENARAKSKAQKRLKP</sequence>
<keyword evidence="8" id="KW-1185">Reference proteome</keyword>
<evidence type="ECO:0000313" key="8">
    <source>
        <dbReference type="Proteomes" id="UP000019132"/>
    </source>
</evidence>
<dbReference type="VEuPathDB" id="FungiDB:PYU1_G007179"/>
<proteinExistence type="inferred from homology"/>
<evidence type="ECO:0000256" key="3">
    <source>
        <dbReference type="ARBA" id="ARBA00023125"/>
    </source>
</evidence>
<feature type="compositionally biased region" description="Basic and acidic residues" evidence="5">
    <location>
        <begin position="241"/>
        <end position="253"/>
    </location>
</feature>
<dbReference type="InterPro" id="IPR014710">
    <property type="entry name" value="RmlC-like_jellyroll"/>
</dbReference>
<feature type="compositionally biased region" description="Basic and acidic residues" evidence="5">
    <location>
        <begin position="1"/>
        <end position="11"/>
    </location>
</feature>
<feature type="compositionally biased region" description="Basic residues" evidence="5">
    <location>
        <begin position="422"/>
        <end position="431"/>
    </location>
</feature>
<feature type="region of interest" description="Disordered" evidence="5">
    <location>
        <begin position="105"/>
        <end position="153"/>
    </location>
</feature>
<evidence type="ECO:0000313" key="7">
    <source>
        <dbReference type="EnsemblProtists" id="PYU1_T007194"/>
    </source>
</evidence>
<dbReference type="EMBL" id="GL376560">
    <property type="status" value="NOT_ANNOTATED_CDS"/>
    <property type="molecule type" value="Genomic_DNA"/>
</dbReference>
<feature type="domain" description="Mif2/CENP-C cupin" evidence="6">
    <location>
        <begin position="514"/>
        <end position="592"/>
    </location>
</feature>
<dbReference type="InParanoid" id="K3WQF2"/>
<feature type="region of interest" description="Disordered" evidence="5">
    <location>
        <begin position="419"/>
        <end position="445"/>
    </location>
</feature>
<feature type="compositionally biased region" description="Basic and acidic residues" evidence="5">
    <location>
        <begin position="264"/>
        <end position="275"/>
    </location>
</feature>
<protein>
    <recommendedName>
        <fullName evidence="6">Mif2/CENP-C cupin domain-containing protein</fullName>
    </recommendedName>
</protein>
<reference evidence="7" key="3">
    <citation type="submission" date="2015-02" db="UniProtKB">
        <authorList>
            <consortium name="EnsemblProtists"/>
        </authorList>
    </citation>
    <scope>IDENTIFICATION</scope>
    <source>
        <strain evidence="7">DAOM BR144</strain>
    </source>
</reference>
<feature type="compositionally biased region" description="Polar residues" evidence="5">
    <location>
        <begin position="296"/>
        <end position="320"/>
    </location>
</feature>
<dbReference type="HOGENOM" id="CLU_417696_0_0_1"/>
<dbReference type="OMA" id="FYNEPDA"/>
<evidence type="ECO:0000256" key="4">
    <source>
        <dbReference type="ARBA" id="ARBA00023242"/>
    </source>
</evidence>
<dbReference type="GO" id="GO:0051382">
    <property type="term" value="P:kinetochore assembly"/>
    <property type="evidence" value="ECO:0007669"/>
    <property type="project" value="InterPro"/>
</dbReference>
<feature type="compositionally biased region" description="Basic residues" evidence="5">
    <location>
        <begin position="629"/>
        <end position="639"/>
    </location>
</feature>